<dbReference type="InterPro" id="IPR013830">
    <property type="entry name" value="SGNH_hydro"/>
</dbReference>
<proteinExistence type="inferred from homology"/>
<keyword evidence="4" id="KW-1185">Reference proteome</keyword>
<organism evidence="3 4">
    <name type="scientific">Cinara cedri</name>
    <dbReference type="NCBI Taxonomy" id="506608"/>
    <lineage>
        <taxon>Eukaryota</taxon>
        <taxon>Metazoa</taxon>
        <taxon>Ecdysozoa</taxon>
        <taxon>Arthropoda</taxon>
        <taxon>Hexapoda</taxon>
        <taxon>Insecta</taxon>
        <taxon>Pterygota</taxon>
        <taxon>Neoptera</taxon>
        <taxon>Paraneoptera</taxon>
        <taxon>Hemiptera</taxon>
        <taxon>Sternorrhyncha</taxon>
        <taxon>Aphidomorpha</taxon>
        <taxon>Aphidoidea</taxon>
        <taxon>Aphididae</taxon>
        <taxon>Lachninae</taxon>
        <taxon>Cinara</taxon>
    </lineage>
</organism>
<dbReference type="PANTHER" id="PTHR11852:SF0">
    <property type="entry name" value="PLATELET-ACTIVATING FACTOR ACETYLHYDROLASE IB SUBUNIT BETA HOMOLOG"/>
    <property type="match status" value="1"/>
</dbReference>
<evidence type="ECO:0000256" key="1">
    <source>
        <dbReference type="ARBA" id="ARBA00038184"/>
    </source>
</evidence>
<evidence type="ECO:0000313" key="3">
    <source>
        <dbReference type="EMBL" id="VVC33710.1"/>
    </source>
</evidence>
<dbReference type="Proteomes" id="UP000325440">
    <property type="component" value="Unassembled WGS sequence"/>
</dbReference>
<name>A0A5E4MNC2_9HEMI</name>
<dbReference type="InterPro" id="IPR036514">
    <property type="entry name" value="SGNH_hydro_sf"/>
</dbReference>
<dbReference type="Gene3D" id="3.40.50.1110">
    <property type="entry name" value="SGNH hydrolase"/>
    <property type="match status" value="1"/>
</dbReference>
<dbReference type="EMBL" id="CABPRJ010000973">
    <property type="protein sequence ID" value="VVC33710.1"/>
    <property type="molecule type" value="Genomic_DNA"/>
</dbReference>
<dbReference type="SUPFAM" id="SSF52266">
    <property type="entry name" value="SGNH hydrolase"/>
    <property type="match status" value="1"/>
</dbReference>
<protein>
    <submittedName>
        <fullName evidence="3">SGNH hydrolase-type esterase domain</fullName>
    </submittedName>
</protein>
<comment type="similarity">
    <text evidence="1">Belongs to the 'GDSL' lipolytic enzyme family. Platelet-activating factor acetylhydrolase IB beta/gamma subunits subfamily.</text>
</comment>
<dbReference type="PANTHER" id="PTHR11852">
    <property type="entry name" value="PLATELET-ACTIVATING FACTOR ACETYLHYDROLASE"/>
    <property type="match status" value="1"/>
</dbReference>
<dbReference type="AlphaFoldDB" id="A0A5E4MNC2"/>
<evidence type="ECO:0000313" key="4">
    <source>
        <dbReference type="Proteomes" id="UP000325440"/>
    </source>
</evidence>
<accession>A0A5E4MNC2</accession>
<reference evidence="3 4" key="1">
    <citation type="submission" date="2019-08" db="EMBL/GenBank/DDBJ databases">
        <authorList>
            <person name="Alioto T."/>
            <person name="Alioto T."/>
            <person name="Gomez Garrido J."/>
        </authorList>
    </citation>
    <scope>NUCLEOTIDE SEQUENCE [LARGE SCALE GENOMIC DNA]</scope>
</reference>
<keyword evidence="3" id="KW-0378">Hydrolase</keyword>
<dbReference type="OrthoDB" id="505607at2759"/>
<dbReference type="Pfam" id="PF13472">
    <property type="entry name" value="Lipase_GDSL_2"/>
    <property type="match status" value="1"/>
</dbReference>
<dbReference type="GO" id="GO:0016787">
    <property type="term" value="F:hydrolase activity"/>
    <property type="evidence" value="ECO:0007669"/>
    <property type="project" value="UniProtKB-KW"/>
</dbReference>
<gene>
    <name evidence="3" type="ORF">CINCED_3A018732</name>
</gene>
<feature type="domain" description="SGNH hydrolase-type esterase" evidence="2">
    <location>
        <begin position="62"/>
        <end position="198"/>
    </location>
</feature>
<evidence type="ECO:0000259" key="2">
    <source>
        <dbReference type="Pfam" id="PF13472"/>
    </source>
</evidence>
<sequence length="214" mass="24182">MTMNQCAVPSIPCDREEEWKIQHQNYVVKAKDQNPDVILIGASIIELIQYYPIWDDKFVPLNTLNFGICGDRTQDVLWRVQNGILDHIKPKVCILNVGSNNIDNTADDISEGILTIVNEIRSKLPECYVIIIGILPRGPNINPLRKLGSEVNEIIGQKVKNVSKVELHNANADLLQPDGTLSQKDTLDYLHPSEIGYRKIFNPIFERIATILNN</sequence>